<proteinExistence type="predicted"/>
<dbReference type="RefSeq" id="WP_123711265.1">
    <property type="nucleotide sequence ID" value="NZ_RKHR01000003.1"/>
</dbReference>
<accession>A0A3N2DZT5</accession>
<evidence type="ECO:0000256" key="1">
    <source>
        <dbReference type="SAM" id="MobiDB-lite"/>
    </source>
</evidence>
<dbReference type="EMBL" id="RKHR01000003">
    <property type="protein sequence ID" value="ROS05348.1"/>
    <property type="molecule type" value="Genomic_DNA"/>
</dbReference>
<evidence type="ECO:0000313" key="2">
    <source>
        <dbReference type="EMBL" id="ROS05348.1"/>
    </source>
</evidence>
<feature type="region of interest" description="Disordered" evidence="1">
    <location>
        <begin position="250"/>
        <end position="273"/>
    </location>
</feature>
<dbReference type="OrthoDB" id="6188167at2"/>
<dbReference type="Pfam" id="PF07793">
    <property type="entry name" value="DUF1631"/>
    <property type="match status" value="1"/>
</dbReference>
<comment type="caution">
    <text evidence="2">The sequence shown here is derived from an EMBL/GenBank/DDBJ whole genome shotgun (WGS) entry which is preliminary data.</text>
</comment>
<dbReference type="InterPro" id="IPR012434">
    <property type="entry name" value="DUF1631"/>
</dbReference>
<name>A0A3N2DZT5_9GAMM</name>
<dbReference type="AlphaFoldDB" id="A0A3N2DZT5"/>
<organism evidence="2 3">
    <name type="scientific">Sinobacterium caligoides</name>
    <dbReference type="NCBI Taxonomy" id="933926"/>
    <lineage>
        <taxon>Bacteria</taxon>
        <taxon>Pseudomonadati</taxon>
        <taxon>Pseudomonadota</taxon>
        <taxon>Gammaproteobacteria</taxon>
        <taxon>Cellvibrionales</taxon>
        <taxon>Spongiibacteraceae</taxon>
        <taxon>Sinobacterium</taxon>
    </lineage>
</organism>
<sequence length="784" mass="87364">MNQKDEKMTPLRAATASNSVSLAALPIALQGVERKSKTHLLELLAGVFNNVDDTLFELAGRADNSTDQNMYFESMREVRIRRRGIELSFSQALVGGLKALMGKPGPVEKKQPEKVSGESLSLVDHQELEQIVAFDSMVAKADVTCREQLSLLTVRMGSLLPHRELNSTENPVSPQVLAKIFVSSCEALEIDIRSRLMLFKLFDKQVLSALPKFYAACNKELASDGVLAHLQLADAYRSLYPEDYANLPKRGATSSAAEESVSAQQTATDSMHGQAVTELPDDKVGEDIFRTVQQLMTQLSCFQSAGSERVSLGPRAKVVSRAQVFDTFSQLQLDEPTRLPPTDESGYLTETPTQQDLKQASELLMKQLSAASGGQRHRIGQLDEDAINLVEMLFSYILDDDNLAPVMKALIARLQIPMIKVAMIDKALFNSTQHPARMLLNALAKSAIGWDKVVGKRRDTLYKKIESVIDRVIKEFKDDLSLFTDILADFAAFTEADERRARLVEQRTITAEQGRATAERARRQVDALLVDKIVAAQQGRDELPPVVVRFLGEAWSDVLFLICLREGCEGEQWQRAMTLVDNLLWSVTPMERESDRQRLLKVMPSLLKSLRSGLEQTGHSDFDTNRLFDQLEELHQANIRGELHVASEQQQQKMAESTEEIKPTSLDEALAGGGGEGLGDDMLDTCSDEETLALVDKMVAGSWVEVCNEQEQLLRARLAAIIKSTDRYIFVNRAGIKVADWVRDELANEIVAGKVKMLESGQLFDRALESVIGNLRQMQDRRQR</sequence>
<gene>
    <name evidence="2" type="ORF">EDC56_0878</name>
</gene>
<reference evidence="2 3" key="1">
    <citation type="submission" date="2018-11" db="EMBL/GenBank/DDBJ databases">
        <title>Genomic Encyclopedia of Type Strains, Phase IV (KMG-IV): sequencing the most valuable type-strain genomes for metagenomic binning, comparative biology and taxonomic classification.</title>
        <authorList>
            <person name="Goeker M."/>
        </authorList>
    </citation>
    <scope>NUCLEOTIDE SEQUENCE [LARGE SCALE GENOMIC DNA]</scope>
    <source>
        <strain evidence="2 3">DSM 100316</strain>
    </source>
</reference>
<evidence type="ECO:0000313" key="3">
    <source>
        <dbReference type="Proteomes" id="UP000275394"/>
    </source>
</evidence>
<feature type="compositionally biased region" description="Low complexity" evidence="1">
    <location>
        <begin position="252"/>
        <end position="267"/>
    </location>
</feature>
<keyword evidence="3" id="KW-1185">Reference proteome</keyword>
<protein>
    <submittedName>
        <fullName evidence="2">Uncharacterized protein DUF1631</fullName>
    </submittedName>
</protein>
<dbReference type="Proteomes" id="UP000275394">
    <property type="component" value="Unassembled WGS sequence"/>
</dbReference>